<feature type="region of interest" description="Disordered" evidence="1">
    <location>
        <begin position="51"/>
        <end position="80"/>
    </location>
</feature>
<feature type="region of interest" description="Disordered" evidence="1">
    <location>
        <begin position="429"/>
        <end position="453"/>
    </location>
</feature>
<feature type="compositionally biased region" description="Polar residues" evidence="1">
    <location>
        <begin position="59"/>
        <end position="80"/>
    </location>
</feature>
<dbReference type="PANTHER" id="PTHR42032">
    <property type="entry name" value="YALI0E30679P"/>
    <property type="match status" value="1"/>
</dbReference>
<organism evidence="3 4">
    <name type="scientific">Lophiotrema nucula</name>
    <dbReference type="NCBI Taxonomy" id="690887"/>
    <lineage>
        <taxon>Eukaryota</taxon>
        <taxon>Fungi</taxon>
        <taxon>Dikarya</taxon>
        <taxon>Ascomycota</taxon>
        <taxon>Pezizomycotina</taxon>
        <taxon>Dothideomycetes</taxon>
        <taxon>Pleosporomycetidae</taxon>
        <taxon>Pleosporales</taxon>
        <taxon>Lophiotremataceae</taxon>
        <taxon>Lophiotrema</taxon>
    </lineage>
</organism>
<dbReference type="EMBL" id="ML977332">
    <property type="protein sequence ID" value="KAF2112003.1"/>
    <property type="molecule type" value="Genomic_DNA"/>
</dbReference>
<accession>A0A6A5YYV4</accession>
<keyword evidence="4" id="KW-1185">Reference proteome</keyword>
<name>A0A6A5YYV4_9PLEO</name>
<keyword evidence="2" id="KW-0472">Membrane</keyword>
<keyword evidence="2" id="KW-0812">Transmembrane</keyword>
<dbReference type="Proteomes" id="UP000799770">
    <property type="component" value="Unassembled WGS sequence"/>
</dbReference>
<evidence type="ECO:0000256" key="1">
    <source>
        <dbReference type="SAM" id="MobiDB-lite"/>
    </source>
</evidence>
<evidence type="ECO:0000313" key="4">
    <source>
        <dbReference type="Proteomes" id="UP000799770"/>
    </source>
</evidence>
<feature type="transmembrane region" description="Helical" evidence="2">
    <location>
        <begin position="83"/>
        <end position="103"/>
    </location>
</feature>
<sequence length="453" mass="50402">MAEATADNNATSSQVHPLLRQRMLNRAATFSEGAQPPPSLRRRRSSVLSDYSDTRHSFRSSSDNLLRTSGNDMDTLTSSNEPSFWHSAPLAFALLPAVGGLLFQNGSAVVTDILLLAFASLFLNWCVRAPWDWYHAAQRVEFVESDEIPLSDTILEEDEEGEEAQDDDAVDTPIPKPAVEPSPRPEVGTAPVTSEAQKAAQRELRSQEIWALFACFLGPFLGAYLLHAIRSQLTRPSEGLVSNYNLTIFLMAAELRPVSHVIKMKQERMAHLQRIIRVDTRTNMGTADAQEITRRLTDVESRLAEPVGHSDVETTKVSAVVRQSLQPQLDALNRAVRRYEKRQAAHSIQIEARFAELDARMKDALALAAAAARTGQQPGMFSMVFTWLVNTFTLAIQTALAIMTYPFRVTAAFAAEIISWFVKTERQPRKRIKGQGNGHHSTATPRLQSRNGR</sequence>
<keyword evidence="2" id="KW-1133">Transmembrane helix</keyword>
<feature type="compositionally biased region" description="Acidic residues" evidence="1">
    <location>
        <begin position="157"/>
        <end position="170"/>
    </location>
</feature>
<feature type="compositionally biased region" description="Polar residues" evidence="1">
    <location>
        <begin position="438"/>
        <end position="453"/>
    </location>
</feature>
<gene>
    <name evidence="3" type="ORF">BDV96DRAFT_498381</name>
</gene>
<evidence type="ECO:0000256" key="2">
    <source>
        <dbReference type="SAM" id="Phobius"/>
    </source>
</evidence>
<feature type="transmembrane region" description="Helical" evidence="2">
    <location>
        <begin position="209"/>
        <end position="229"/>
    </location>
</feature>
<feature type="transmembrane region" description="Helical" evidence="2">
    <location>
        <begin position="109"/>
        <end position="127"/>
    </location>
</feature>
<dbReference type="OrthoDB" id="5422510at2759"/>
<feature type="transmembrane region" description="Helical" evidence="2">
    <location>
        <begin position="380"/>
        <end position="399"/>
    </location>
</feature>
<evidence type="ECO:0000313" key="3">
    <source>
        <dbReference type="EMBL" id="KAF2112003.1"/>
    </source>
</evidence>
<feature type="region of interest" description="Disordered" evidence="1">
    <location>
        <begin position="157"/>
        <end position="198"/>
    </location>
</feature>
<protein>
    <submittedName>
        <fullName evidence="3">Uncharacterized protein</fullName>
    </submittedName>
</protein>
<dbReference type="PANTHER" id="PTHR42032:SF1">
    <property type="entry name" value="YALI0E30679P"/>
    <property type="match status" value="1"/>
</dbReference>
<dbReference type="AlphaFoldDB" id="A0A6A5YYV4"/>
<feature type="compositionally biased region" description="Pro residues" evidence="1">
    <location>
        <begin position="174"/>
        <end position="184"/>
    </location>
</feature>
<reference evidence="3" key="1">
    <citation type="journal article" date="2020" name="Stud. Mycol.">
        <title>101 Dothideomycetes genomes: a test case for predicting lifestyles and emergence of pathogens.</title>
        <authorList>
            <person name="Haridas S."/>
            <person name="Albert R."/>
            <person name="Binder M."/>
            <person name="Bloem J."/>
            <person name="Labutti K."/>
            <person name="Salamov A."/>
            <person name="Andreopoulos B."/>
            <person name="Baker S."/>
            <person name="Barry K."/>
            <person name="Bills G."/>
            <person name="Bluhm B."/>
            <person name="Cannon C."/>
            <person name="Castanera R."/>
            <person name="Culley D."/>
            <person name="Daum C."/>
            <person name="Ezra D."/>
            <person name="Gonzalez J."/>
            <person name="Henrissat B."/>
            <person name="Kuo A."/>
            <person name="Liang C."/>
            <person name="Lipzen A."/>
            <person name="Lutzoni F."/>
            <person name="Magnuson J."/>
            <person name="Mondo S."/>
            <person name="Nolan M."/>
            <person name="Ohm R."/>
            <person name="Pangilinan J."/>
            <person name="Park H.-J."/>
            <person name="Ramirez L."/>
            <person name="Alfaro M."/>
            <person name="Sun H."/>
            <person name="Tritt A."/>
            <person name="Yoshinaga Y."/>
            <person name="Zwiers L.-H."/>
            <person name="Turgeon B."/>
            <person name="Goodwin S."/>
            <person name="Spatafora J."/>
            <person name="Crous P."/>
            <person name="Grigoriev I."/>
        </authorList>
    </citation>
    <scope>NUCLEOTIDE SEQUENCE</scope>
    <source>
        <strain evidence="3">CBS 627.86</strain>
    </source>
</reference>
<proteinExistence type="predicted"/>